<evidence type="ECO:0000313" key="3">
    <source>
        <dbReference type="Proteomes" id="UP000221165"/>
    </source>
</evidence>
<proteinExistence type="predicted"/>
<dbReference type="SUPFAM" id="SSF46579">
    <property type="entry name" value="Prefoldin"/>
    <property type="match status" value="1"/>
</dbReference>
<dbReference type="Proteomes" id="UP000221165">
    <property type="component" value="Unassembled WGS sequence"/>
</dbReference>
<evidence type="ECO:0000313" key="2">
    <source>
        <dbReference type="EMBL" id="PHJ22144.1"/>
    </source>
</evidence>
<dbReference type="GeneID" id="94427406"/>
<protein>
    <submittedName>
        <fullName evidence="2">Alpha subunit</fullName>
    </submittedName>
</protein>
<dbReference type="VEuPathDB" id="ToxoDB:CSUI_004000"/>
<organism evidence="2 3">
    <name type="scientific">Cystoisospora suis</name>
    <dbReference type="NCBI Taxonomy" id="483139"/>
    <lineage>
        <taxon>Eukaryota</taxon>
        <taxon>Sar</taxon>
        <taxon>Alveolata</taxon>
        <taxon>Apicomplexa</taxon>
        <taxon>Conoidasida</taxon>
        <taxon>Coccidia</taxon>
        <taxon>Eucoccidiorida</taxon>
        <taxon>Eimeriorina</taxon>
        <taxon>Sarcocystidae</taxon>
        <taxon>Cystoisospora</taxon>
    </lineage>
</organism>
<dbReference type="EMBL" id="MIGC01001798">
    <property type="protein sequence ID" value="PHJ22144.1"/>
    <property type="molecule type" value="Genomic_DNA"/>
</dbReference>
<keyword evidence="3" id="KW-1185">Reference proteome</keyword>
<dbReference type="InterPro" id="IPR004127">
    <property type="entry name" value="Prefoldin_subunit_alpha"/>
</dbReference>
<sequence length="315" mass="34944">MEPGDTTVQTDPVPGGEPPMGGTSGVDLQQLVLKSETVVDDVLKQHLRLVQRQQEKVYEELLSVQVVGVHTPELKCWYPSCFSSNPSSVSYASYIRLFNASSSQRLADYIPLLQLQQKHELRERCRQHEILRDLRVLPPLSSSPSFGLEDEQAEKEGVKGSEAAKQIKTGPTTSEEERQQMPVTGEAGSQEDGEATAEHRGGGEPQSITRRESIRKKDPAQSIPVDMLVNVGCNTYLRARGGDVGKLLIKVGFEFYLELTLDEALEFLSEKEKLLFKKYAFWSGKCADIKAQIQVLLQAIAAVVEEPALQVFPFA</sequence>
<dbReference type="Gene3D" id="1.10.287.370">
    <property type="match status" value="1"/>
</dbReference>
<dbReference type="CDD" id="cd23158">
    <property type="entry name" value="Prefoldin_UXT"/>
    <property type="match status" value="1"/>
</dbReference>
<accession>A0A2C6L2W0</accession>
<dbReference type="RefSeq" id="XP_067923821.1">
    <property type="nucleotide sequence ID" value="XM_068064195.1"/>
</dbReference>
<feature type="compositionally biased region" description="Basic and acidic residues" evidence="1">
    <location>
        <begin position="209"/>
        <end position="219"/>
    </location>
</feature>
<reference evidence="2 3" key="1">
    <citation type="journal article" date="2017" name="Int. J. Parasitol.">
        <title>The genome of the protozoan parasite Cystoisospora suis and a reverse vaccinology approach to identify vaccine candidates.</title>
        <authorList>
            <person name="Palmieri N."/>
            <person name="Shrestha A."/>
            <person name="Ruttkowski B."/>
            <person name="Beck T."/>
            <person name="Vogl C."/>
            <person name="Tomley F."/>
            <person name="Blake D.P."/>
            <person name="Joachim A."/>
        </authorList>
    </citation>
    <scope>NUCLEOTIDE SEQUENCE [LARGE SCALE GENOMIC DNA]</scope>
    <source>
        <strain evidence="2 3">Wien I</strain>
    </source>
</reference>
<dbReference type="OrthoDB" id="433124at2759"/>
<feature type="region of interest" description="Disordered" evidence="1">
    <location>
        <begin position="142"/>
        <end position="219"/>
    </location>
</feature>
<gene>
    <name evidence="2" type="ORF">CSUI_004000</name>
</gene>
<dbReference type="AlphaFoldDB" id="A0A2C6L2W0"/>
<dbReference type="InterPro" id="IPR009053">
    <property type="entry name" value="Prefoldin"/>
</dbReference>
<feature type="region of interest" description="Disordered" evidence="1">
    <location>
        <begin position="1"/>
        <end position="25"/>
    </location>
</feature>
<dbReference type="Pfam" id="PF02996">
    <property type="entry name" value="Prefoldin"/>
    <property type="match status" value="1"/>
</dbReference>
<name>A0A2C6L2W0_9APIC</name>
<evidence type="ECO:0000256" key="1">
    <source>
        <dbReference type="SAM" id="MobiDB-lite"/>
    </source>
</evidence>
<comment type="caution">
    <text evidence="2">The sequence shown here is derived from an EMBL/GenBank/DDBJ whole genome shotgun (WGS) entry which is preliminary data.</text>
</comment>
<feature type="compositionally biased region" description="Polar residues" evidence="1">
    <location>
        <begin position="1"/>
        <end position="10"/>
    </location>
</feature>